<dbReference type="PaxDb" id="4113-PGSC0003DMT400089389"/>
<keyword evidence="2" id="KW-1185">Reference proteome</keyword>
<organism evidence="1 2">
    <name type="scientific">Solanum tuberosum</name>
    <name type="common">Potato</name>
    <dbReference type="NCBI Taxonomy" id="4113"/>
    <lineage>
        <taxon>Eukaryota</taxon>
        <taxon>Viridiplantae</taxon>
        <taxon>Streptophyta</taxon>
        <taxon>Embryophyta</taxon>
        <taxon>Tracheophyta</taxon>
        <taxon>Spermatophyta</taxon>
        <taxon>Magnoliopsida</taxon>
        <taxon>eudicotyledons</taxon>
        <taxon>Gunneridae</taxon>
        <taxon>Pentapetalae</taxon>
        <taxon>asterids</taxon>
        <taxon>lamiids</taxon>
        <taxon>Solanales</taxon>
        <taxon>Solanaceae</taxon>
        <taxon>Solanoideae</taxon>
        <taxon>Solaneae</taxon>
        <taxon>Solanum</taxon>
    </lineage>
</organism>
<proteinExistence type="predicted"/>
<reference evidence="2" key="1">
    <citation type="journal article" date="2011" name="Nature">
        <title>Genome sequence and analysis of the tuber crop potato.</title>
        <authorList>
            <consortium name="The Potato Genome Sequencing Consortium"/>
        </authorList>
    </citation>
    <scope>NUCLEOTIDE SEQUENCE [LARGE SCALE GENOMIC DNA]</scope>
    <source>
        <strain evidence="2">cv. DM1-3 516 R44</strain>
    </source>
</reference>
<dbReference type="HOGENOM" id="CLU_1920817_0_0_1"/>
<dbReference type="EnsemblPlants" id="PGSC0003DMT400089389">
    <property type="protein sequence ID" value="PGSC0003DMT400089389"/>
    <property type="gene ID" value="PGSC0003DMG400038960"/>
</dbReference>
<evidence type="ECO:0000313" key="1">
    <source>
        <dbReference type="EnsemblPlants" id="PGSC0003DMT400089389"/>
    </source>
</evidence>
<evidence type="ECO:0000313" key="2">
    <source>
        <dbReference type="Proteomes" id="UP000011115"/>
    </source>
</evidence>
<dbReference type="Gramene" id="PGSC0003DMT400089389">
    <property type="protein sequence ID" value="PGSC0003DMT400089389"/>
    <property type="gene ID" value="PGSC0003DMG400038960"/>
</dbReference>
<sequence>MPFGSWAVGTGKFIRILRVRVLERRGEEEEKEKKKQVVVVLLKFLVGLVHVSGCDFELNPLYIKGFYGSKCLGLEPLKLKRFRVGKTNEKNRIFGGKGWGVAPASALQQGL</sequence>
<protein>
    <submittedName>
        <fullName evidence="1">Uncharacterized protein</fullName>
    </submittedName>
</protein>
<dbReference type="AlphaFoldDB" id="M1DI21"/>
<dbReference type="Proteomes" id="UP000011115">
    <property type="component" value="Unassembled WGS sequence"/>
</dbReference>
<reference evidence="1" key="2">
    <citation type="submission" date="2015-06" db="UniProtKB">
        <authorList>
            <consortium name="EnsemblPlants"/>
        </authorList>
    </citation>
    <scope>IDENTIFICATION</scope>
    <source>
        <strain evidence="1">DM1-3 516 R44</strain>
    </source>
</reference>
<name>M1DI21_SOLTU</name>
<dbReference type="InParanoid" id="M1DI21"/>
<accession>M1DI21</accession>